<evidence type="ECO:0000256" key="2">
    <source>
        <dbReference type="ARBA" id="ARBA00005831"/>
    </source>
</evidence>
<evidence type="ECO:0000313" key="11">
    <source>
        <dbReference type="Proteomes" id="UP001154114"/>
    </source>
</evidence>
<dbReference type="EMBL" id="LR824031">
    <property type="protein sequence ID" value="CAH0599565.1"/>
    <property type="molecule type" value="Genomic_DNA"/>
</dbReference>
<dbReference type="PANTHER" id="PTHR21443:SF0">
    <property type="entry name" value="CONSERVED OLIGOMERIC GOLGI COMPLEX SUBUNIT 7"/>
    <property type="match status" value="1"/>
</dbReference>
<dbReference type="InterPro" id="IPR019335">
    <property type="entry name" value="COG7"/>
</dbReference>
<proteinExistence type="inferred from homology"/>
<feature type="coiled-coil region" evidence="9">
    <location>
        <begin position="76"/>
        <end position="124"/>
    </location>
</feature>
<sequence length="673" mass="74377">MDLKTFGEDSFDSKQWINKAWASSGNQEKEIFVANTVSRLQLYMKQLTNSLDETTTQIVTSIPRIIQDASSLQLEGALLQQKLLSLEQKVQSVEEQTGHSIESLQKIDTLKSRLENAASALREADKWAVLASSLEDVLETGVPTQPEKLTELADQVTAMTASLEVLSDAPDYENKRLHLETLYNRLEAAISPPLIEALTQMDAERTTRYVTIFSGMNRFVSLCRCWRRAAAQRLAGEWPRLAAHTLAATTAMLAADAARQVVSANLKLCSTPEEGIQLLITLRADIDDFITCIQGIIDAPRPNKETLPQATLREFGRAAYAPLRELLPKYTELQSQLLLEHLNDPQLQQEDLLEHSRAILTVSERCEAWLDKAYSRAKKIAGEALYPFYMPAVENFVSTLASLISAHARRIETTFLSSAASGQGTGVLSSSFPASLMLQTAASHVLDTLARQEVEASGQGTGVLSSSFPASLMLQTAASHVLDTLARQEVEEPKDLDPLHDLPYLLLEGSDRPRAPPAAPSAAALRRSKDQLRNLARAILRNPIHVQLEKIPQLSVWNNNDALSTDLPDFALSPQEYITEIGQYLMTLPQHLEMHLSEKQAPLQYLSEVCTHTCEVYAEKILNIRNMDALGTKRCLNDIVYLSSVVEDLGSSITPALRSLEKSLRAASPAQTD</sequence>
<evidence type="ECO:0000256" key="3">
    <source>
        <dbReference type="ARBA" id="ARBA00020984"/>
    </source>
</evidence>
<dbReference type="AlphaFoldDB" id="A0A9P0C0M0"/>
<keyword evidence="9" id="KW-0175">Coiled coil</keyword>
<keyword evidence="7" id="KW-0472">Membrane</keyword>
<keyword evidence="6" id="KW-0333">Golgi apparatus</keyword>
<evidence type="ECO:0000256" key="1">
    <source>
        <dbReference type="ARBA" id="ARBA00004395"/>
    </source>
</evidence>
<dbReference type="GO" id="GO:0007030">
    <property type="term" value="P:Golgi organization"/>
    <property type="evidence" value="ECO:0007669"/>
    <property type="project" value="TreeGrafter"/>
</dbReference>
<dbReference type="PANTHER" id="PTHR21443">
    <property type="entry name" value="CONSERVED OLIGOMERIC GOLGI COMPLEX COMPONENT 7"/>
    <property type="match status" value="1"/>
</dbReference>
<dbReference type="Proteomes" id="UP001154114">
    <property type="component" value="Chromosome 28"/>
</dbReference>
<evidence type="ECO:0000256" key="6">
    <source>
        <dbReference type="ARBA" id="ARBA00023034"/>
    </source>
</evidence>
<organism evidence="10 11">
    <name type="scientific">Chrysodeixis includens</name>
    <name type="common">Soybean looper</name>
    <name type="synonym">Pseudoplusia includens</name>
    <dbReference type="NCBI Taxonomy" id="689277"/>
    <lineage>
        <taxon>Eukaryota</taxon>
        <taxon>Metazoa</taxon>
        <taxon>Ecdysozoa</taxon>
        <taxon>Arthropoda</taxon>
        <taxon>Hexapoda</taxon>
        <taxon>Insecta</taxon>
        <taxon>Pterygota</taxon>
        <taxon>Neoptera</taxon>
        <taxon>Endopterygota</taxon>
        <taxon>Lepidoptera</taxon>
        <taxon>Glossata</taxon>
        <taxon>Ditrysia</taxon>
        <taxon>Noctuoidea</taxon>
        <taxon>Noctuidae</taxon>
        <taxon>Plusiinae</taxon>
        <taxon>Chrysodeixis</taxon>
    </lineage>
</organism>
<dbReference type="Pfam" id="PF10191">
    <property type="entry name" value="COG7"/>
    <property type="match status" value="2"/>
</dbReference>
<reference evidence="10" key="1">
    <citation type="submission" date="2021-12" db="EMBL/GenBank/DDBJ databases">
        <authorList>
            <person name="King R."/>
        </authorList>
    </citation>
    <scope>NUCLEOTIDE SEQUENCE</scope>
</reference>
<dbReference type="GO" id="GO:0017119">
    <property type="term" value="C:Golgi transport complex"/>
    <property type="evidence" value="ECO:0007669"/>
    <property type="project" value="InterPro"/>
</dbReference>
<gene>
    <name evidence="10" type="ORF">CINC_LOCUS8841</name>
</gene>
<accession>A0A9P0C0M0</accession>
<dbReference type="OrthoDB" id="245173at2759"/>
<evidence type="ECO:0000256" key="5">
    <source>
        <dbReference type="ARBA" id="ARBA00022927"/>
    </source>
</evidence>
<evidence type="ECO:0000256" key="7">
    <source>
        <dbReference type="ARBA" id="ARBA00023136"/>
    </source>
</evidence>
<dbReference type="GO" id="GO:0000139">
    <property type="term" value="C:Golgi membrane"/>
    <property type="evidence" value="ECO:0007669"/>
    <property type="project" value="UniProtKB-SubCell"/>
</dbReference>
<keyword evidence="4" id="KW-0813">Transport</keyword>
<evidence type="ECO:0000256" key="9">
    <source>
        <dbReference type="SAM" id="Coils"/>
    </source>
</evidence>
<evidence type="ECO:0000256" key="8">
    <source>
        <dbReference type="ARBA" id="ARBA00031345"/>
    </source>
</evidence>
<comment type="subcellular location">
    <subcellularLocation>
        <location evidence="1">Golgi apparatus membrane</location>
        <topology evidence="1">Peripheral membrane protein</topology>
    </subcellularLocation>
</comment>
<protein>
    <recommendedName>
        <fullName evidence="3">Conserved oligomeric Golgi complex subunit 7</fullName>
    </recommendedName>
    <alternativeName>
        <fullName evidence="8">Component of oligomeric Golgi complex 7</fullName>
    </alternativeName>
</protein>
<evidence type="ECO:0000256" key="4">
    <source>
        <dbReference type="ARBA" id="ARBA00022448"/>
    </source>
</evidence>
<keyword evidence="11" id="KW-1185">Reference proteome</keyword>
<dbReference type="GO" id="GO:0006890">
    <property type="term" value="P:retrograde vesicle-mediated transport, Golgi to endoplasmic reticulum"/>
    <property type="evidence" value="ECO:0007669"/>
    <property type="project" value="TreeGrafter"/>
</dbReference>
<keyword evidence="5" id="KW-0653">Protein transport</keyword>
<dbReference type="GO" id="GO:0006886">
    <property type="term" value="P:intracellular protein transport"/>
    <property type="evidence" value="ECO:0007669"/>
    <property type="project" value="InterPro"/>
</dbReference>
<name>A0A9P0C0M0_CHRIL</name>
<evidence type="ECO:0000313" key="10">
    <source>
        <dbReference type="EMBL" id="CAH0599565.1"/>
    </source>
</evidence>
<comment type="similarity">
    <text evidence="2">Belongs to the COG7 family.</text>
</comment>